<dbReference type="InterPro" id="IPR006214">
    <property type="entry name" value="Bax_inhibitor_1-related"/>
</dbReference>
<dbReference type="GO" id="GO:0016020">
    <property type="term" value="C:membrane"/>
    <property type="evidence" value="ECO:0007669"/>
    <property type="project" value="UniProtKB-SubCell"/>
</dbReference>
<dbReference type="PANTHER" id="PTHR23291">
    <property type="entry name" value="BAX INHIBITOR-RELATED"/>
    <property type="match status" value="1"/>
</dbReference>
<keyword evidence="3 5" id="KW-1133">Transmembrane helix</keyword>
<feature type="transmembrane region" description="Helical" evidence="5">
    <location>
        <begin position="58"/>
        <end position="78"/>
    </location>
</feature>
<name>A0A1E4TYK2_PACTA</name>
<keyword evidence="8" id="KW-1185">Reference proteome</keyword>
<keyword evidence="2 5" id="KW-0812">Transmembrane</keyword>
<dbReference type="PANTHER" id="PTHR23291:SF50">
    <property type="entry name" value="PROTEIN LIFEGUARD 4"/>
    <property type="match status" value="1"/>
</dbReference>
<feature type="transmembrane region" description="Helical" evidence="5">
    <location>
        <begin position="90"/>
        <end position="109"/>
    </location>
</feature>
<dbReference type="Pfam" id="PF01027">
    <property type="entry name" value="Bax1-I"/>
    <property type="match status" value="1"/>
</dbReference>
<feature type="transmembrane region" description="Helical" evidence="5">
    <location>
        <begin position="116"/>
        <end position="137"/>
    </location>
</feature>
<comment type="subcellular location">
    <subcellularLocation>
        <location evidence="1">Membrane</location>
        <topology evidence="1">Multi-pass membrane protein</topology>
    </subcellularLocation>
</comment>
<dbReference type="OrthoDB" id="7933078at2759"/>
<sequence length="261" mass="29821">MSQSASYTPINEPPVYDPNGSSTQEPRDFNDNLPADFKYSTSVASCDIEIRHVFIRKVYSLLSAQLFITFLTGTLIYFNPNLRDWCLENSWLLVVSMIGSIVFMGLAYWKSRSYPYNLMLLAAFTVFESYGVGIVTSLYDTNIVLQAILMTTILFIGLTAYSLQTKYDFSNWETYVSVAFLGLFSVTFVFLFIPHNSTVELVYSFFGAAIFSAFIMIDTQNIMKRFHPEEEIAATITLYLDIINLFMYILRILSSSQNNDH</sequence>
<keyword evidence="4 5" id="KW-0472">Membrane</keyword>
<evidence type="ECO:0000256" key="5">
    <source>
        <dbReference type="RuleBase" id="RU004379"/>
    </source>
</evidence>
<accession>A0A1E4TYK2</accession>
<dbReference type="CDD" id="cd10429">
    <property type="entry name" value="GAAP_like"/>
    <property type="match status" value="1"/>
</dbReference>
<comment type="similarity">
    <text evidence="5">Belongs to the BI1 family.</text>
</comment>
<evidence type="ECO:0000313" key="8">
    <source>
        <dbReference type="Proteomes" id="UP000094236"/>
    </source>
</evidence>
<evidence type="ECO:0000256" key="2">
    <source>
        <dbReference type="ARBA" id="ARBA00022692"/>
    </source>
</evidence>
<dbReference type="STRING" id="669874.A0A1E4TYK2"/>
<feature type="transmembrane region" description="Helical" evidence="5">
    <location>
        <begin position="175"/>
        <end position="195"/>
    </location>
</feature>
<dbReference type="AlphaFoldDB" id="A0A1E4TYK2"/>
<evidence type="ECO:0000256" key="3">
    <source>
        <dbReference type="ARBA" id="ARBA00022989"/>
    </source>
</evidence>
<evidence type="ECO:0000256" key="1">
    <source>
        <dbReference type="ARBA" id="ARBA00004141"/>
    </source>
</evidence>
<dbReference type="EMBL" id="KV454012">
    <property type="protein sequence ID" value="ODV96842.1"/>
    <property type="molecule type" value="Genomic_DNA"/>
</dbReference>
<evidence type="ECO:0000256" key="4">
    <source>
        <dbReference type="ARBA" id="ARBA00023136"/>
    </source>
</evidence>
<feature type="region of interest" description="Disordered" evidence="6">
    <location>
        <begin position="1"/>
        <end position="27"/>
    </location>
</feature>
<proteinExistence type="inferred from homology"/>
<protein>
    <submittedName>
        <fullName evidence="7">Uncharacterized protein</fullName>
    </submittedName>
</protein>
<feature type="transmembrane region" description="Helical" evidence="5">
    <location>
        <begin position="201"/>
        <end position="220"/>
    </location>
</feature>
<feature type="transmembrane region" description="Helical" evidence="5">
    <location>
        <begin position="143"/>
        <end position="163"/>
    </location>
</feature>
<organism evidence="7 8">
    <name type="scientific">Pachysolen tannophilus NRRL Y-2460</name>
    <dbReference type="NCBI Taxonomy" id="669874"/>
    <lineage>
        <taxon>Eukaryota</taxon>
        <taxon>Fungi</taxon>
        <taxon>Dikarya</taxon>
        <taxon>Ascomycota</taxon>
        <taxon>Saccharomycotina</taxon>
        <taxon>Pichiomycetes</taxon>
        <taxon>Pachysolenaceae</taxon>
        <taxon>Pachysolen</taxon>
    </lineage>
</organism>
<evidence type="ECO:0000256" key="6">
    <source>
        <dbReference type="SAM" id="MobiDB-lite"/>
    </source>
</evidence>
<gene>
    <name evidence="7" type="ORF">PACTADRAFT_48650</name>
</gene>
<evidence type="ECO:0000313" key="7">
    <source>
        <dbReference type="EMBL" id="ODV96842.1"/>
    </source>
</evidence>
<reference evidence="8" key="1">
    <citation type="submission" date="2016-05" db="EMBL/GenBank/DDBJ databases">
        <title>Comparative genomics of biotechnologically important yeasts.</title>
        <authorList>
            <consortium name="DOE Joint Genome Institute"/>
            <person name="Riley R."/>
            <person name="Haridas S."/>
            <person name="Wolfe K.H."/>
            <person name="Lopes M.R."/>
            <person name="Hittinger C.T."/>
            <person name="Goker M."/>
            <person name="Salamov A."/>
            <person name="Wisecaver J."/>
            <person name="Long T.M."/>
            <person name="Aerts A.L."/>
            <person name="Barry K."/>
            <person name="Choi C."/>
            <person name="Clum A."/>
            <person name="Coughlan A.Y."/>
            <person name="Deshpande S."/>
            <person name="Douglass A.P."/>
            <person name="Hanson S.J."/>
            <person name="Klenk H.-P."/>
            <person name="Labutti K."/>
            <person name="Lapidus A."/>
            <person name="Lindquist E."/>
            <person name="Lipzen A."/>
            <person name="Meier-Kolthoff J.P."/>
            <person name="Ohm R.A."/>
            <person name="Otillar R.P."/>
            <person name="Pangilinan J."/>
            <person name="Peng Y."/>
            <person name="Rokas A."/>
            <person name="Rosa C.A."/>
            <person name="Scheuner C."/>
            <person name="Sibirny A.A."/>
            <person name="Slot J.C."/>
            <person name="Stielow J.B."/>
            <person name="Sun H."/>
            <person name="Kurtzman C.P."/>
            <person name="Blackwell M."/>
            <person name="Grigoriev I.V."/>
            <person name="Jeffries T.W."/>
        </authorList>
    </citation>
    <scope>NUCLEOTIDE SEQUENCE [LARGE SCALE GENOMIC DNA]</scope>
    <source>
        <strain evidence="8">NRRL Y-2460</strain>
    </source>
</reference>
<dbReference type="Proteomes" id="UP000094236">
    <property type="component" value="Unassembled WGS sequence"/>
</dbReference>